<evidence type="ECO:0000313" key="2">
    <source>
        <dbReference type="Proteomes" id="UP000017836"/>
    </source>
</evidence>
<proteinExistence type="predicted"/>
<dbReference type="Proteomes" id="UP000017836">
    <property type="component" value="Unassembled WGS sequence"/>
</dbReference>
<name>W1PCL5_AMBTC</name>
<dbReference type="AlphaFoldDB" id="W1PCL5"/>
<organism evidence="1 2">
    <name type="scientific">Amborella trichopoda</name>
    <dbReference type="NCBI Taxonomy" id="13333"/>
    <lineage>
        <taxon>Eukaryota</taxon>
        <taxon>Viridiplantae</taxon>
        <taxon>Streptophyta</taxon>
        <taxon>Embryophyta</taxon>
        <taxon>Tracheophyta</taxon>
        <taxon>Spermatophyta</taxon>
        <taxon>Magnoliopsida</taxon>
        <taxon>Amborellales</taxon>
        <taxon>Amborellaceae</taxon>
        <taxon>Amborella</taxon>
    </lineage>
</organism>
<keyword evidence="2" id="KW-1185">Reference proteome</keyword>
<dbReference type="HOGENOM" id="CLU_1416909_0_0_1"/>
<dbReference type="EMBL" id="KI393980">
    <property type="protein sequence ID" value="ERN05678.1"/>
    <property type="molecule type" value="Genomic_DNA"/>
</dbReference>
<accession>W1PCL5</accession>
<gene>
    <name evidence="1" type="ORF">AMTR_s00006p00181630</name>
</gene>
<dbReference type="Gramene" id="ERN05678">
    <property type="protein sequence ID" value="ERN05678"/>
    <property type="gene ID" value="AMTR_s00006p00181630"/>
</dbReference>
<protein>
    <submittedName>
        <fullName evidence="1">Uncharacterized protein</fullName>
    </submittedName>
</protein>
<evidence type="ECO:0000313" key="1">
    <source>
        <dbReference type="EMBL" id="ERN05678.1"/>
    </source>
</evidence>
<sequence>MPSPARSSLSQGDYLCTNTEEGDILNAKALEGAPDDEVVILEAPTPVTSEEESQPTASFGTGLELIIVATLEASPLILLAEGVSSEPIALPSEPLAIMPQELAAIVEVPLLVSVDSSFSTSLTSIRKASLIRNLLQSSLQGVKECSLPNLAVEISLVKDCAATLRLFHYDKETFEKFEGLLKDLEQWGIKAL</sequence>
<reference evidence="2" key="1">
    <citation type="journal article" date="2013" name="Science">
        <title>The Amborella genome and the evolution of flowering plants.</title>
        <authorList>
            <consortium name="Amborella Genome Project"/>
        </authorList>
    </citation>
    <scope>NUCLEOTIDE SEQUENCE [LARGE SCALE GENOMIC DNA]</scope>
</reference>